<evidence type="ECO:0000256" key="10">
    <source>
        <dbReference type="ARBA" id="ARBA00023235"/>
    </source>
</evidence>
<dbReference type="GO" id="GO:0005524">
    <property type="term" value="F:ATP binding"/>
    <property type="evidence" value="ECO:0007669"/>
    <property type="project" value="UniProtKB-UniRule"/>
</dbReference>
<feature type="domain" description="AAA+ ATPase" evidence="12">
    <location>
        <begin position="163"/>
        <end position="342"/>
    </location>
</feature>
<evidence type="ECO:0000256" key="2">
    <source>
        <dbReference type="ARBA" id="ARBA00022741"/>
    </source>
</evidence>
<evidence type="ECO:0000256" key="6">
    <source>
        <dbReference type="ARBA" id="ARBA00022839"/>
    </source>
</evidence>
<dbReference type="PANTHER" id="PTHR43788:SF6">
    <property type="entry name" value="DNA HELICASE B"/>
    <property type="match status" value="1"/>
</dbReference>
<sequence>MKTNKLLKYIKKNNIINTTNAQFALSINKKEEPITTLAIICVHQAIIDGHVCLPINENKKLFYSKYNNTFIIHFLKYIKTKKIENLLNKNIIGNGSYPTPLVLFKNSLYLYKTWKSEQSISNYFKNPTQEKKYTPYKIKKVLTKIFNQKFCNLQKIAVAISILYKNTFIIGGPGTGKTTVVSKIILSFIRLSEKFIKIKLAAPTGKAAIRLTESLKHNLKRLDITTQEKLIFPSKTITLHKLLKINSKFQEKILQDNELLDLDILIIDESSMIDIYIMEQLIKKLPKHSKLILIGDFNQLPSIQPGNILKDICQHANNKYSIKTAKILKYFINYEVPISNCSTDSNLKDNICILKKNYRFIQAPHIKILSQLILKNNDKNHKKLFNNSYKNVIYNEIYNICSYENMINTLTNNYENYWQAIYNKKELKQIIYIFNKYRILCAVNKGLFGTNRINKNIELNMQHKKYIHNNINLNNSLYVGKPILITKSNKALKLLNGDIGILMLDDVNQHLKAFFLLPNNSINIIPVQLLTHYQTAWCMTIHKSQGSEFNTIAIILPNKYSKLCTKELIYTAITRAKKKFLYIVVKRYSLKRQIHLHFVLAIYHN</sequence>
<keyword evidence="3 11" id="KW-0227">DNA damage</keyword>
<proteinExistence type="inferred from homology"/>
<keyword evidence="9 11" id="KW-0234">DNA repair</keyword>
<dbReference type="InterPro" id="IPR049550">
    <property type="entry name" value="RecD_N"/>
</dbReference>
<evidence type="ECO:0000256" key="3">
    <source>
        <dbReference type="ARBA" id="ARBA00022763"/>
    </source>
</evidence>
<dbReference type="GO" id="GO:0016887">
    <property type="term" value="F:ATP hydrolysis activity"/>
    <property type="evidence" value="ECO:0007669"/>
    <property type="project" value="RHEA"/>
</dbReference>
<name>A0A455TAK4_9GAMM</name>
<keyword evidence="2 11" id="KW-0547">Nucleotide-binding</keyword>
<dbReference type="RefSeq" id="WP_158345073.1">
    <property type="nucleotide sequence ID" value="NZ_AP019379.1"/>
</dbReference>
<organism evidence="13 14">
    <name type="scientific">Buchnera aphidicola</name>
    <name type="common">Nipponaphis monzeni</name>
    <dbReference type="NCBI Taxonomy" id="2495405"/>
    <lineage>
        <taxon>Bacteria</taxon>
        <taxon>Pseudomonadati</taxon>
        <taxon>Pseudomonadota</taxon>
        <taxon>Gammaproteobacteria</taxon>
        <taxon>Enterobacterales</taxon>
        <taxon>Erwiniaceae</taxon>
        <taxon>Buchnera</taxon>
    </lineage>
</organism>
<evidence type="ECO:0000256" key="9">
    <source>
        <dbReference type="ARBA" id="ARBA00023204"/>
    </source>
</evidence>
<evidence type="ECO:0000256" key="11">
    <source>
        <dbReference type="HAMAP-Rule" id="MF_01487"/>
    </source>
</evidence>
<dbReference type="CDD" id="cd17933">
    <property type="entry name" value="DEXSc_RecD-like"/>
    <property type="match status" value="1"/>
</dbReference>
<keyword evidence="6 11" id="KW-0269">Exonuclease</keyword>
<reference evidence="13 14" key="1">
    <citation type="journal article" date="2019" name="Proc. Natl. Acad. Sci. U.S.A.">
        <title>Exaggeration and cooption of innate immunity for social defense.</title>
        <authorList>
            <person name="Kutsukake M."/>
            <person name="Moriyama M."/>
            <person name="Shigenobu S."/>
            <person name="Meng X.-Y."/>
            <person name="Nikoh N."/>
            <person name="Noda C."/>
            <person name="Kobayashi S."/>
            <person name="Fukatsu T."/>
        </authorList>
    </citation>
    <scope>NUCLEOTIDE SEQUENCE [LARGE SCALE GENOMIC DNA]</scope>
    <source>
        <strain evidence="13 14">Nmo</strain>
    </source>
</reference>
<dbReference type="GO" id="GO:0043139">
    <property type="term" value="F:5'-3' DNA helicase activity"/>
    <property type="evidence" value="ECO:0007669"/>
    <property type="project" value="UniProtKB-UniRule"/>
</dbReference>
<keyword evidence="7 11" id="KW-0067">ATP-binding</keyword>
<keyword evidence="4 11" id="KW-0378">Hydrolase</keyword>
<dbReference type="Pfam" id="PF13245">
    <property type="entry name" value="AAA_19"/>
    <property type="match status" value="1"/>
</dbReference>
<evidence type="ECO:0000313" key="13">
    <source>
        <dbReference type="EMBL" id="BBI01349.1"/>
    </source>
</evidence>
<evidence type="ECO:0000313" key="14">
    <source>
        <dbReference type="Proteomes" id="UP000317544"/>
    </source>
</evidence>
<dbReference type="Pfam" id="PF13538">
    <property type="entry name" value="UvrD_C_2"/>
    <property type="match status" value="1"/>
</dbReference>
<dbReference type="Proteomes" id="UP000317544">
    <property type="component" value="Chromosome"/>
</dbReference>
<evidence type="ECO:0000256" key="1">
    <source>
        <dbReference type="ARBA" id="ARBA00022722"/>
    </source>
</evidence>
<dbReference type="GO" id="GO:0017116">
    <property type="term" value="F:single-stranded DNA helicase activity"/>
    <property type="evidence" value="ECO:0007669"/>
    <property type="project" value="TreeGrafter"/>
</dbReference>
<dbReference type="InterPro" id="IPR027417">
    <property type="entry name" value="P-loop_NTPase"/>
</dbReference>
<dbReference type="SUPFAM" id="SSF52540">
    <property type="entry name" value="P-loop containing nucleoside triphosphate hydrolases"/>
    <property type="match status" value="2"/>
</dbReference>
<keyword evidence="8 11" id="KW-0238">DNA-binding</keyword>
<dbReference type="InterPro" id="IPR041851">
    <property type="entry name" value="RecD_N_sf"/>
</dbReference>
<dbReference type="InterPro" id="IPR027785">
    <property type="entry name" value="UvrD-like_helicase_C"/>
</dbReference>
<evidence type="ECO:0000256" key="4">
    <source>
        <dbReference type="ARBA" id="ARBA00022801"/>
    </source>
</evidence>
<dbReference type="EC" id="5.6.2.3" evidence="11"/>
<comment type="subunit">
    <text evidence="11">Heterotrimer of RecB, RecC and RecD. All subunits contribute to DNA-binding.</text>
</comment>
<dbReference type="InterPro" id="IPR003593">
    <property type="entry name" value="AAA+_ATPase"/>
</dbReference>
<dbReference type="InterPro" id="IPR006344">
    <property type="entry name" value="RecD"/>
</dbReference>
<dbReference type="EMBL" id="AP019379">
    <property type="protein sequence ID" value="BBI01349.1"/>
    <property type="molecule type" value="Genomic_DNA"/>
</dbReference>
<dbReference type="Gene3D" id="1.10.10.1020">
    <property type="entry name" value="RecBCD complex, subunit RecD, N-terminal domain"/>
    <property type="match status" value="1"/>
</dbReference>
<dbReference type="SMART" id="SM00382">
    <property type="entry name" value="AAA"/>
    <property type="match status" value="1"/>
</dbReference>
<protein>
    <recommendedName>
        <fullName evidence="11">RecBCD enzyme subunit RecD</fullName>
        <ecNumber evidence="11">5.6.2.3</ecNumber>
    </recommendedName>
    <alternativeName>
        <fullName evidence="11">DNA 5'-3' helicase subunit RecD</fullName>
    </alternativeName>
    <alternativeName>
        <fullName evidence="11">Exonuclease V subunit RecD</fullName>
        <shortName evidence="11">ExoV subunit RecD</shortName>
    </alternativeName>
    <alternativeName>
        <fullName evidence="11">Helicase/nuclease RecBCD subunit RecD</fullName>
    </alternativeName>
</protein>
<feature type="binding site" evidence="11">
    <location>
        <begin position="171"/>
        <end position="178"/>
    </location>
    <ligand>
        <name>ATP</name>
        <dbReference type="ChEBI" id="CHEBI:30616"/>
    </ligand>
</feature>
<keyword evidence="14" id="KW-1185">Reference proteome</keyword>
<dbReference type="GO" id="GO:0003677">
    <property type="term" value="F:DNA binding"/>
    <property type="evidence" value="ECO:0007669"/>
    <property type="project" value="UniProtKB-UniRule"/>
</dbReference>
<keyword evidence="1 11" id="KW-0540">Nuclease</keyword>
<evidence type="ECO:0000256" key="8">
    <source>
        <dbReference type="ARBA" id="ARBA00023125"/>
    </source>
</evidence>
<dbReference type="CDD" id="cd18809">
    <property type="entry name" value="SF1_C_RecD"/>
    <property type="match status" value="1"/>
</dbReference>
<evidence type="ECO:0000256" key="5">
    <source>
        <dbReference type="ARBA" id="ARBA00022806"/>
    </source>
</evidence>
<dbReference type="GO" id="GO:0008854">
    <property type="term" value="F:exodeoxyribonuclease V activity"/>
    <property type="evidence" value="ECO:0007669"/>
    <property type="project" value="InterPro"/>
</dbReference>
<dbReference type="HAMAP" id="MF_01487">
    <property type="entry name" value="RecD"/>
    <property type="match status" value="1"/>
</dbReference>
<keyword evidence="5 11" id="KW-0347">Helicase</keyword>
<dbReference type="NCBIfam" id="TIGR01447">
    <property type="entry name" value="recD"/>
    <property type="match status" value="1"/>
</dbReference>
<comment type="similarity">
    <text evidence="11">Belongs to the RecD family.</text>
</comment>
<evidence type="ECO:0000259" key="12">
    <source>
        <dbReference type="SMART" id="SM00382"/>
    </source>
</evidence>
<comment type="catalytic activity">
    <reaction evidence="11">
        <text>ATP + H2O = ADP + phosphate + H(+)</text>
        <dbReference type="Rhea" id="RHEA:13065"/>
        <dbReference type="ChEBI" id="CHEBI:15377"/>
        <dbReference type="ChEBI" id="CHEBI:15378"/>
        <dbReference type="ChEBI" id="CHEBI:30616"/>
        <dbReference type="ChEBI" id="CHEBI:43474"/>
        <dbReference type="ChEBI" id="CHEBI:456216"/>
        <dbReference type="EC" id="5.6.2.3"/>
    </reaction>
</comment>
<comment type="function">
    <text evidence="11">A helicase/nuclease that prepares dsDNA breaks (DSB) for recombinational DNA repair. Binds to DSBs and unwinds DNA via a highly rapid and processive ATP-dependent bidirectional helicase activity. Unwinds dsDNA until it encounters a Chi (crossover hotspot instigator) sequence from the 3' direction. Cuts ssDNA a few nucleotides 3' to the Chi site. The properties and activities of the enzyme are changed at Chi. The Chi-altered holoenzyme produces a long 3'-ssDNA overhang and facilitates RecA-binding to the ssDNA for homologous DNA recombination and repair. Holoenzyme degrades any linearized DNA that is unable to undergo homologous recombination. In the holoenzyme this subunit has ssDNA-dependent ATPase and 5'-3' helicase activity. When added to pre-assembled RecBC greatly stimulates nuclease activity and augments holoenzyme processivity. Negatively regulates the RecA-loading ability of RecBCD.</text>
</comment>
<evidence type="ECO:0000256" key="7">
    <source>
        <dbReference type="ARBA" id="ARBA00022840"/>
    </source>
</evidence>
<dbReference type="AlphaFoldDB" id="A0A455TAK4"/>
<dbReference type="InterPro" id="IPR050534">
    <property type="entry name" value="Coronavir_polyprotein_1ab"/>
</dbReference>
<dbReference type="Gene3D" id="3.40.50.300">
    <property type="entry name" value="P-loop containing nucleotide triphosphate hydrolases"/>
    <property type="match status" value="3"/>
</dbReference>
<accession>A0A455TAK4</accession>
<gene>
    <name evidence="11 13" type="primary">recD</name>
    <name evidence="13" type="ORF">BUCNMO_347</name>
</gene>
<comment type="miscellaneous">
    <text evidence="11">In the RecBCD complex, RecB has a slow 3'-5' helicase, an exonuclease activity and loads RecA onto ssDNA, RecD has a fast 5'-3' helicase activity, while RecC stimulates the ATPase and processivity of the RecB helicase and contributes to recognition of the Chi site.</text>
</comment>
<dbReference type="PANTHER" id="PTHR43788">
    <property type="entry name" value="DNA2/NAM7 HELICASE FAMILY MEMBER"/>
    <property type="match status" value="1"/>
</dbReference>
<dbReference type="GO" id="GO:0009338">
    <property type="term" value="C:exodeoxyribonuclease V complex"/>
    <property type="evidence" value="ECO:0007669"/>
    <property type="project" value="InterPro"/>
</dbReference>
<dbReference type="OrthoDB" id="9803432at2"/>
<dbReference type="Pfam" id="PF21185">
    <property type="entry name" value="RecD_N"/>
    <property type="match status" value="1"/>
</dbReference>
<dbReference type="GO" id="GO:0000724">
    <property type="term" value="P:double-strand break repair via homologous recombination"/>
    <property type="evidence" value="ECO:0007669"/>
    <property type="project" value="UniProtKB-UniRule"/>
</dbReference>
<keyword evidence="10 11" id="KW-0413">Isomerase</keyword>